<protein>
    <recommendedName>
        <fullName evidence="12">MIR domain-containing protein</fullName>
    </recommendedName>
</protein>
<evidence type="ECO:0000256" key="6">
    <source>
        <dbReference type="ARBA" id="ARBA00023065"/>
    </source>
</evidence>
<evidence type="ECO:0000313" key="14">
    <source>
        <dbReference type="Proteomes" id="UP001165160"/>
    </source>
</evidence>
<evidence type="ECO:0000256" key="11">
    <source>
        <dbReference type="SAM" id="Phobius"/>
    </source>
</evidence>
<dbReference type="Pfam" id="PF08709">
    <property type="entry name" value="Ins145_P3_rec"/>
    <property type="match status" value="1"/>
</dbReference>
<feature type="domain" description="MIR" evidence="12">
    <location>
        <begin position="120"/>
        <end position="172"/>
    </location>
</feature>
<evidence type="ECO:0000259" key="12">
    <source>
        <dbReference type="PROSITE" id="PS50919"/>
    </source>
</evidence>
<keyword evidence="9" id="KW-0407">Ion channel</keyword>
<keyword evidence="3 11" id="KW-0812">Transmembrane</keyword>
<reference evidence="14" key="1">
    <citation type="journal article" date="2023" name="Commun. Biol.">
        <title>Genome analysis of Parmales, the sister group of diatoms, reveals the evolutionary specialization of diatoms from phago-mixotrophs to photoautotrophs.</title>
        <authorList>
            <person name="Ban H."/>
            <person name="Sato S."/>
            <person name="Yoshikawa S."/>
            <person name="Yamada K."/>
            <person name="Nakamura Y."/>
            <person name="Ichinomiya M."/>
            <person name="Sato N."/>
            <person name="Blanc-Mathieu R."/>
            <person name="Endo H."/>
            <person name="Kuwata A."/>
            <person name="Ogata H."/>
        </authorList>
    </citation>
    <scope>NUCLEOTIDE SEQUENCE [LARGE SCALE GENOMIC DNA]</scope>
    <source>
        <strain evidence="14">NIES 3699</strain>
    </source>
</reference>
<name>A0A9W7ENJ5_9STRA</name>
<dbReference type="GO" id="GO:0012505">
    <property type="term" value="C:endomembrane system"/>
    <property type="evidence" value="ECO:0007669"/>
    <property type="project" value="UniProtKB-SubCell"/>
</dbReference>
<feature type="compositionally biased region" description="Basic and acidic residues" evidence="10">
    <location>
        <begin position="3185"/>
        <end position="3199"/>
    </location>
</feature>
<evidence type="ECO:0000313" key="13">
    <source>
        <dbReference type="EMBL" id="GMH83773.1"/>
    </source>
</evidence>
<keyword evidence="14" id="KW-1185">Reference proteome</keyword>
<dbReference type="GO" id="GO:0005262">
    <property type="term" value="F:calcium channel activity"/>
    <property type="evidence" value="ECO:0007669"/>
    <property type="project" value="InterPro"/>
</dbReference>
<dbReference type="InterPro" id="IPR016093">
    <property type="entry name" value="MIR_motif"/>
</dbReference>
<dbReference type="Pfam" id="PF00520">
    <property type="entry name" value="Ion_trans"/>
    <property type="match status" value="2"/>
</dbReference>
<dbReference type="Gene3D" id="1.10.287.70">
    <property type="match status" value="1"/>
</dbReference>
<dbReference type="Pfam" id="PF01365">
    <property type="entry name" value="RYDR_ITPR"/>
    <property type="match status" value="2"/>
</dbReference>
<feature type="transmembrane region" description="Helical" evidence="11">
    <location>
        <begin position="2716"/>
        <end position="2738"/>
    </location>
</feature>
<evidence type="ECO:0000256" key="1">
    <source>
        <dbReference type="ARBA" id="ARBA00004127"/>
    </source>
</evidence>
<dbReference type="InterPro" id="IPR036300">
    <property type="entry name" value="MIR_dom_sf"/>
</dbReference>
<dbReference type="PANTHER" id="PTHR13715">
    <property type="entry name" value="RYANODINE RECEPTOR AND IP3 RECEPTOR"/>
    <property type="match status" value="1"/>
</dbReference>
<keyword evidence="7 11" id="KW-0472">Membrane</keyword>
<dbReference type="EMBL" id="BRXX01000030">
    <property type="protein sequence ID" value="GMH83773.1"/>
    <property type="molecule type" value="Genomic_DNA"/>
</dbReference>
<proteinExistence type="predicted"/>
<organism evidence="13 14">
    <name type="scientific">Triparma verrucosa</name>
    <dbReference type="NCBI Taxonomy" id="1606542"/>
    <lineage>
        <taxon>Eukaryota</taxon>
        <taxon>Sar</taxon>
        <taxon>Stramenopiles</taxon>
        <taxon>Ochrophyta</taxon>
        <taxon>Bolidophyceae</taxon>
        <taxon>Parmales</taxon>
        <taxon>Triparmaceae</taxon>
        <taxon>Triparma</taxon>
    </lineage>
</organism>
<dbReference type="InterPro" id="IPR015925">
    <property type="entry name" value="Ryanodine_IP3_receptor"/>
</dbReference>
<feature type="compositionally biased region" description="Basic and acidic residues" evidence="10">
    <location>
        <begin position="1644"/>
        <end position="1658"/>
    </location>
</feature>
<dbReference type="GO" id="GO:0016020">
    <property type="term" value="C:membrane"/>
    <property type="evidence" value="ECO:0007669"/>
    <property type="project" value="InterPro"/>
</dbReference>
<keyword evidence="4" id="KW-0677">Repeat</keyword>
<keyword evidence="5 11" id="KW-1133">Transmembrane helix</keyword>
<evidence type="ECO:0000256" key="4">
    <source>
        <dbReference type="ARBA" id="ARBA00022737"/>
    </source>
</evidence>
<feature type="compositionally biased region" description="Gly residues" evidence="10">
    <location>
        <begin position="3166"/>
        <end position="3184"/>
    </location>
</feature>
<feature type="region of interest" description="Disordered" evidence="10">
    <location>
        <begin position="1644"/>
        <end position="1667"/>
    </location>
</feature>
<accession>A0A9W7ENJ5</accession>
<dbReference type="SUPFAM" id="SSF81324">
    <property type="entry name" value="Voltage-gated potassium channels"/>
    <property type="match status" value="1"/>
</dbReference>
<dbReference type="PROSITE" id="PS50919">
    <property type="entry name" value="MIR"/>
    <property type="match status" value="1"/>
</dbReference>
<dbReference type="InterPro" id="IPR005821">
    <property type="entry name" value="Ion_trans_dom"/>
</dbReference>
<dbReference type="Pfam" id="PF08454">
    <property type="entry name" value="RIH_assoc"/>
    <property type="match status" value="1"/>
</dbReference>
<dbReference type="InterPro" id="IPR014821">
    <property type="entry name" value="Ins145_P3_rcpt"/>
</dbReference>
<dbReference type="PANTHER" id="PTHR13715:SF99">
    <property type="entry name" value="INOSITOL 1,4,5-TRISPHOSPHATE RECEPTOR-LIKE PROTEIN A"/>
    <property type="match status" value="1"/>
</dbReference>
<feature type="transmembrane region" description="Helical" evidence="11">
    <location>
        <begin position="2894"/>
        <end position="2916"/>
    </location>
</feature>
<feature type="transmembrane region" description="Helical" evidence="11">
    <location>
        <begin position="2864"/>
        <end position="2882"/>
    </location>
</feature>
<evidence type="ECO:0000256" key="10">
    <source>
        <dbReference type="SAM" id="MobiDB-lite"/>
    </source>
</evidence>
<dbReference type="Proteomes" id="UP001165160">
    <property type="component" value="Unassembled WGS sequence"/>
</dbReference>
<feature type="transmembrane region" description="Helical" evidence="11">
    <location>
        <begin position="2772"/>
        <end position="2791"/>
    </location>
</feature>
<comment type="caution">
    <text evidence="13">The sequence shown here is derived from an EMBL/GenBank/DDBJ whole genome shotgun (WGS) entry which is preliminary data.</text>
</comment>
<comment type="subcellular location">
    <subcellularLocation>
        <location evidence="1">Endomembrane system</location>
        <topology evidence="1">Multi-pass membrane protein</topology>
    </subcellularLocation>
</comment>
<dbReference type="SUPFAM" id="SSF82109">
    <property type="entry name" value="MIR domain"/>
    <property type="match status" value="2"/>
</dbReference>
<evidence type="ECO:0000256" key="7">
    <source>
        <dbReference type="ARBA" id="ARBA00023136"/>
    </source>
</evidence>
<dbReference type="InterPro" id="IPR000699">
    <property type="entry name" value="RIH_dom"/>
</dbReference>
<feature type="transmembrane region" description="Helical" evidence="11">
    <location>
        <begin position="2970"/>
        <end position="2993"/>
    </location>
</feature>
<feature type="transmembrane region" description="Helical" evidence="11">
    <location>
        <begin position="2831"/>
        <end position="2858"/>
    </location>
</feature>
<keyword evidence="8" id="KW-1071">Ligand-gated ion channel</keyword>
<dbReference type="Gene3D" id="1.20.120.350">
    <property type="entry name" value="Voltage-gated potassium channels. Chain C"/>
    <property type="match status" value="1"/>
</dbReference>
<dbReference type="InterPro" id="IPR027359">
    <property type="entry name" value="Volt_channel_dom_sf"/>
</dbReference>
<sequence length="3199" mass="361006">MPNDTSFDGRDDDHSLENIKFGDVVYFTQSTPVNGFVHADRCFGRVGFQTSPGSKEPSNFDDCLFEVMPMLSYDAMEMAKHIHNPESSSEQAMVKARLKQEDEQNANLMKICEVPPGDGSEELKYGQVVQLRHLSTGKFLSGNSVTAQVEKSCLRMSLSDGSDNCHFRVMPRFKVRHEGGLAYFTDLLILESPELKGYSVHISEEPYDEEESTPLVNELSLSNEESPLKMMKFNKSDRKTQASKYHTNTDYFRLYHPESQAFLGASCDQKKNEKSMPTVVKDGQTLEGSSAGLNLFGEYKNTKHKVQMPNHRSYLRKLADMSNPKSEDNLSAKSIFVFETLSRKSSAPITWDTQDVRIRHVPTGKYLYVNPVPVVRPTDANGKLECLYWTGLTDDPAHFESSKFMLKATDNQGEFVPKNGAIALRLEKEIKRNGKKVVLHVTTCRKHKDLLSSRTELESTSYDLCFSSKKQDNDALTLQPIDREDVFCTQMLSILSTLDTLRAFRQRMETPDEHNEIHIRRADVTKTSNAIANVIYMADLYYDKEDFDERKGRRSYKPVQALKFSNASSPQFQGIAIAVKLMDALFDVASSPSAANQAVLTGDSSNRNIRASTAAFSLKEDQVTGAFEDKAFNLISDVIRLAWHGLTMLFRGNRSAELYFASQPGWINPGITDQIANPVGAAVAFNELITSNKVLLETKVDKAVINRFIQLIIKHGPQDRLMKFFSSICVCVADNVIGNQETCLNQLIFKEQNREKILLEISTHDAGQVKPQLLNCGPKGVPSTYLGKEEISQSGGYKSVTASWEKIDKLKDLKFPADTGEHQCTIEEFFSILKVDPSTMRTVYERQHLQAAKYVVAQIELFEAMCFGRSYNCIYKLQEMFPYTMVMGCILNEELPDSVRSAFTKLMHRLWVDRYPHFHNCGRPQLPQLAWVATDLELKAIGKAGALPSFNLGPYHPLNESDDEFLHMATHTKFFLLRDFVNGYLQKMGGSQGIGNKDKNIFTEAVLLMVTDLMSFGFFASKAKVEATCAPLLALLDGRGDKFVKKAVGKKSLLRGLSRSNSVGNPMHPLEVEGADEENQITNAKPKLSKTKQALMDFIEEHQARMEVGEKRWDEDDPDCVRVIDCKISMFKVVEKVANMRANYRIQRFLCKYFEAYKEGKVIVDGEGEILDEYFEEFEEVFTSADGAAMDIAKMSGDQPLDTYCLDLMMYEKDKLFESAMGFLLGKYGQRKALISSLTNVTLLQSHRLPVFADFKMLDQDLGQLKYFFRSYESWGIRSVSSDMDKETYLRVCLTLENLYNFIYAESNTNHAPCSAAERDREIREYLEKSKSQIQEMGKVVVRNRPNPNSNADALRLAKLAPSKIKTEQHIVANKLHQSLLRNLGLARGALFNGIDIDFEIMQKMVKMNDMTELPGIAKDTKESENWLFNVCLRTVKVLFAFVDDEPANQAIFFKSLDLLQSKLDKGFNVWDVVIGVFERNEELCEKVPQDLIAKFATILETSNYSCRHMDFFLNLVQPDTGAGGNVIIRNQNLAIKALTDQQFSKCLSLTSPLGHFTYKVYCLIKSKDTLLVAKGWRKWLEVVRGSKGRPPAEELENEINFHHKSLELLALCAKGKNSYAGAIAQSLVDLKYVTHSLTSALKKEEDNEEAAAAKEEKAEEDEEDEEAEERKMLAFATLFNFANFVYVDTPLRDSNLSENENIWTILEVASKKAMSTWKEFKNLLNVGTIEVMPNEHYQVLSSAINLIHVFFLTAFVKDSIPEDLEDELEIIVTAMDFMSHAALNPLVDCNETEGDHGMSNMEILDRIHLVAADVLEALGDDDEFDEENKADVGTLPMMVRRAKYAEDKLALESDFSKEKMEHLLSYDFQGYFKTCMTCLQGSEKAVEVMGMKKQKYIKLFEEAEKKTDPLDLEYLRAATGDSKFSPKVFDALGGKTAGDDEDEHVSMRGRLKNMIYSLCQPIYDTLMSGTMLSLILTLTVAAAAATVYQMVTNQDVALLQNLEYWVSWFFIGELALRITTYMILFKELDNFLVDPLNLIDMLVVAFDIMLMVAGDGSEGDLGGLIKGLRGARGFRLLRLLRTMRAMKNFKQPAKLTREAALKDARSVNITFPDMCTRHLDYIKNNIEDSDEKEFSLIEAFNTLSLILEKYEKRCDLDEPGSEPVPTDLLDKTTEEIEDEREAEYVEKQGIILHAGAADVVCATVCQCENDAVLLEAFRLGANMLNNGFTEGQEKFLEFIEERDPNGMFLFAIRDKIEACAESYHAYNTAKKIIDDLAEKFKPACEKINEMFAFLSQLCEGHNLRAQDILREQPNASKTCNIFEESLDFVLMLGKNMVDVKKMGDFECELLESTMGFLVEVVQGPCRGNQDFVVRNAVKVLEVCKNILSCSFPEISDGSLKERLNFLATSFLCALLENRGDNLEVHKLLIQSLPYDLLIARLKEIAEMEEKLGYVKGGKLKGLPLPMSFVRIPKQEEDMNKEEKRLSRLKIKTIHYSKIDGYNWCNENIHGEWKAKASVPKAERAEAAKWREDLIEDFKTSLDGERRDLFTILNALKVVNLREGNPYMEEQDALRGKDVDEDDMTVQENTNIRTVEILWNGFVEKVQFTLPDEWASLSDATKMQYIANVDLSNAESRSKSLVEKHMELYDEICHQDRLSRSPIYRLLAKNYVNLKKFVYTIVVALNFNIMMSPFESLEEVNIYEDVAASHLTTGEMITVVLGMTALCGYGICLLYLGISFGPLTYKRSNAERREMKKENDAKKENKISSTDLSVVVSWISVLVFYAGMCYIHQVNVGLSTDDYVKTGALLAYLSAPWVLRRYLVIPGSKVLSFYCAVYDTITYGPVFSHILLMVTILVGMDKSYWFTFTLLDCLNMSPLLAATIKSVTQPINQLAQTASLFVIVVCCYTAVAYFAFGVDEFGAGADRGKVCTSLIECFVYSLYVGIRSGDMDGVLDGADSSNQAEWRGRLIFDLSFFIILGVLLFDVVTGVILDTFGELREEVNDRADKMENETYISGITREKIEEMEGNSVDFTQVNESQQDKWNYLFFMIYLSLKPPEDMTGAETFVLNLMQEEDTTWLPLKTCWAMQNSGIEADEELSPEEMMEQQGEKLEGVKSFIKGLVAKSEAAEAWMDGAGGQLEKLISKMEEAERVREEEEAALMAQLGGGGGREGGGGGSGGEGGGGREGRERGREGMTK</sequence>
<keyword evidence="6" id="KW-0406">Ion transport</keyword>
<evidence type="ECO:0000256" key="8">
    <source>
        <dbReference type="ARBA" id="ARBA00023286"/>
    </source>
</evidence>
<feature type="region of interest" description="Disordered" evidence="10">
    <location>
        <begin position="3154"/>
        <end position="3199"/>
    </location>
</feature>
<evidence type="ECO:0000256" key="3">
    <source>
        <dbReference type="ARBA" id="ARBA00022692"/>
    </source>
</evidence>
<gene>
    <name evidence="13" type="ORF">TrVE_jg3510</name>
</gene>
<evidence type="ECO:0000256" key="2">
    <source>
        <dbReference type="ARBA" id="ARBA00022448"/>
    </source>
</evidence>
<keyword evidence="2" id="KW-0813">Transport</keyword>
<evidence type="ECO:0000256" key="5">
    <source>
        <dbReference type="ARBA" id="ARBA00022989"/>
    </source>
</evidence>
<evidence type="ECO:0000256" key="9">
    <source>
        <dbReference type="ARBA" id="ARBA00023303"/>
    </source>
</evidence>
<dbReference type="SMART" id="SM00472">
    <property type="entry name" value="MIR"/>
    <property type="match status" value="2"/>
</dbReference>
<dbReference type="Gene3D" id="2.80.10.50">
    <property type="match status" value="2"/>
</dbReference>
<dbReference type="InterPro" id="IPR013662">
    <property type="entry name" value="RIH_assoc-dom"/>
</dbReference>